<dbReference type="PANTHER" id="PTHR13070">
    <property type="entry name" value="TRNA-SPLICING ENDONUCLEASE SUBUNIT SEN34-RELATED"/>
    <property type="match status" value="1"/>
</dbReference>
<organism evidence="4 5">
    <name type="scientific">Nanobsidianus stetteri</name>
    <dbReference type="NCBI Taxonomy" id="1294122"/>
    <lineage>
        <taxon>Archaea</taxon>
        <taxon>Nanobdellota</taxon>
        <taxon>Candidatus Nanoarchaeia</taxon>
        <taxon>Nanoarchaeales</taxon>
        <taxon>Nanopusillaceae</taxon>
        <taxon>Candidatus Nanobsidianus</taxon>
    </lineage>
</organism>
<dbReference type="CDD" id="cd22363">
    <property type="entry name" value="tRNA-intron_lyase_C"/>
    <property type="match status" value="1"/>
</dbReference>
<gene>
    <name evidence="4" type="ORF">DDW05_02770</name>
</gene>
<evidence type="ECO:0000256" key="1">
    <source>
        <dbReference type="ARBA" id="ARBA00022694"/>
    </source>
</evidence>
<comment type="caution">
    <text evidence="4">The sequence shown here is derived from an EMBL/GenBank/DDBJ whole genome shotgun (WGS) entry which is preliminary data.</text>
</comment>
<evidence type="ECO:0000256" key="2">
    <source>
        <dbReference type="ARBA" id="ARBA00023239"/>
    </source>
</evidence>
<name>A0A2T9WRN4_NANST</name>
<dbReference type="SUPFAM" id="SSF53032">
    <property type="entry name" value="tRNA-intron endonuclease catalytic domain-like"/>
    <property type="match status" value="1"/>
</dbReference>
<dbReference type="Gene3D" id="3.40.1350.10">
    <property type="match status" value="1"/>
</dbReference>
<dbReference type="InterPro" id="IPR011856">
    <property type="entry name" value="tRNA_endonuc-like_dom_sf"/>
</dbReference>
<dbReference type="GO" id="GO:0000379">
    <property type="term" value="P:tRNA-type intron splice site recognition and cleavage"/>
    <property type="evidence" value="ECO:0007669"/>
    <property type="project" value="TreeGrafter"/>
</dbReference>
<dbReference type="GO" id="GO:0003676">
    <property type="term" value="F:nucleic acid binding"/>
    <property type="evidence" value="ECO:0007669"/>
    <property type="project" value="InterPro"/>
</dbReference>
<dbReference type="EMBL" id="QEFH01000026">
    <property type="protein sequence ID" value="PVU70507.1"/>
    <property type="molecule type" value="Genomic_DNA"/>
</dbReference>
<accession>A0A2T9WRN4</accession>
<protein>
    <recommendedName>
        <fullName evidence="3">tRNA intron endonuclease catalytic domain-containing protein</fullName>
    </recommendedName>
</protein>
<dbReference type="GO" id="GO:0000213">
    <property type="term" value="F:tRNA-intron lyase activity"/>
    <property type="evidence" value="ECO:0007669"/>
    <property type="project" value="InterPro"/>
</dbReference>
<dbReference type="InterPro" id="IPR006677">
    <property type="entry name" value="tRNA_intron_Endonuc_cat-like"/>
</dbReference>
<proteinExistence type="predicted"/>
<evidence type="ECO:0000313" key="5">
    <source>
        <dbReference type="Proteomes" id="UP000245908"/>
    </source>
</evidence>
<feature type="domain" description="tRNA intron endonuclease catalytic" evidence="3">
    <location>
        <begin position="55"/>
        <end position="130"/>
    </location>
</feature>
<dbReference type="Pfam" id="PF01974">
    <property type="entry name" value="tRNA_int_endo"/>
    <property type="match status" value="1"/>
</dbReference>
<evidence type="ECO:0000313" key="4">
    <source>
        <dbReference type="EMBL" id="PVU70507.1"/>
    </source>
</evidence>
<reference evidence="4 5" key="1">
    <citation type="journal article" date="2015" name="Appl. Environ. Microbiol.">
        <title>Nanoarchaeota, Their Sulfolobales Host, and Nanoarchaeota Virus Distribution across Yellowstone National Park Hot Springs.</title>
        <authorList>
            <person name="Munson-McGee J.H."/>
            <person name="Field E.K."/>
            <person name="Bateson M."/>
            <person name="Rooney C."/>
            <person name="Stepanauskas R."/>
            <person name="Young M.J."/>
        </authorList>
    </citation>
    <scope>NUCLEOTIDE SEQUENCE [LARGE SCALE GENOMIC DNA]</scope>
    <source>
        <strain evidence="4">SCGC AB-777_O03</strain>
    </source>
</reference>
<sequence length="141" mass="17474">MKRVLYKDNVFLSEDKILYFYEVLYLLEKNEIEVYDEKNNKLDINYFLKDEKIKLYYDIYKYFREKGYYLGTGLKFGGIFRIYEDINQHSKWVAIPININEKIDIYDFLAKNRVAHSTRKRILYCVKDNNYRFLEIRWKKL</sequence>
<dbReference type="InterPro" id="IPR036167">
    <property type="entry name" value="tRNA_intron_Endo_cat-like_sf"/>
</dbReference>
<dbReference type="PANTHER" id="PTHR13070:SF0">
    <property type="entry name" value="TRNA-SPLICING ENDONUCLEASE SUBUNIT SEN34"/>
    <property type="match status" value="1"/>
</dbReference>
<dbReference type="AlphaFoldDB" id="A0A2T9WRN4"/>
<dbReference type="Proteomes" id="UP000245908">
    <property type="component" value="Unassembled WGS sequence"/>
</dbReference>
<keyword evidence="1" id="KW-0819">tRNA processing</keyword>
<evidence type="ECO:0000259" key="3">
    <source>
        <dbReference type="Pfam" id="PF01974"/>
    </source>
</evidence>
<keyword evidence="2" id="KW-0456">Lyase</keyword>